<dbReference type="KEGG" id="pcor:KS4_01460"/>
<dbReference type="Proteomes" id="UP000317369">
    <property type="component" value="Chromosome"/>
</dbReference>
<name>A0A517YPG9_9BACT</name>
<proteinExistence type="predicted"/>
<accession>A0A517YPG9</accession>
<sequence length="32" mass="3554">MVFALMKGELNGCCLNEQQPGKQSLVWYTAGH</sequence>
<evidence type="ECO:0000313" key="1">
    <source>
        <dbReference type="EMBL" id="QDU32117.1"/>
    </source>
</evidence>
<reference evidence="1 2" key="1">
    <citation type="submission" date="2019-02" db="EMBL/GenBank/DDBJ databases">
        <title>Deep-cultivation of Planctomycetes and their phenomic and genomic characterization uncovers novel biology.</title>
        <authorList>
            <person name="Wiegand S."/>
            <person name="Jogler M."/>
            <person name="Boedeker C."/>
            <person name="Pinto D."/>
            <person name="Vollmers J."/>
            <person name="Rivas-Marin E."/>
            <person name="Kohn T."/>
            <person name="Peeters S.H."/>
            <person name="Heuer A."/>
            <person name="Rast P."/>
            <person name="Oberbeckmann S."/>
            <person name="Bunk B."/>
            <person name="Jeske O."/>
            <person name="Meyerdierks A."/>
            <person name="Storesund J.E."/>
            <person name="Kallscheuer N."/>
            <person name="Luecker S."/>
            <person name="Lage O.M."/>
            <person name="Pohl T."/>
            <person name="Merkel B.J."/>
            <person name="Hornburger P."/>
            <person name="Mueller R.-W."/>
            <person name="Bruemmer F."/>
            <person name="Labrenz M."/>
            <person name="Spormann A.M."/>
            <person name="Op den Camp H."/>
            <person name="Overmann J."/>
            <person name="Amann R."/>
            <person name="Jetten M.S.M."/>
            <person name="Mascher T."/>
            <person name="Medema M.H."/>
            <person name="Devos D.P."/>
            <person name="Kaster A.-K."/>
            <person name="Ovreas L."/>
            <person name="Rohde M."/>
            <person name="Galperin M.Y."/>
            <person name="Jogler C."/>
        </authorList>
    </citation>
    <scope>NUCLEOTIDE SEQUENCE [LARGE SCALE GENOMIC DNA]</scope>
    <source>
        <strain evidence="1 2">KS4</strain>
    </source>
</reference>
<keyword evidence="2" id="KW-1185">Reference proteome</keyword>
<protein>
    <submittedName>
        <fullName evidence="1">Uncharacterized protein</fullName>
    </submittedName>
</protein>
<dbReference type="EMBL" id="CP036425">
    <property type="protein sequence ID" value="QDU32117.1"/>
    <property type="molecule type" value="Genomic_DNA"/>
</dbReference>
<evidence type="ECO:0000313" key="2">
    <source>
        <dbReference type="Proteomes" id="UP000317369"/>
    </source>
</evidence>
<organism evidence="1 2">
    <name type="scientific">Poriferisphaera corsica</name>
    <dbReference type="NCBI Taxonomy" id="2528020"/>
    <lineage>
        <taxon>Bacteria</taxon>
        <taxon>Pseudomonadati</taxon>
        <taxon>Planctomycetota</taxon>
        <taxon>Phycisphaerae</taxon>
        <taxon>Phycisphaerales</taxon>
        <taxon>Phycisphaeraceae</taxon>
        <taxon>Poriferisphaera</taxon>
    </lineage>
</organism>
<gene>
    <name evidence="1" type="ORF">KS4_01460</name>
</gene>
<dbReference type="AlphaFoldDB" id="A0A517YPG9"/>